<feature type="region of interest" description="Disordered" evidence="2">
    <location>
        <begin position="561"/>
        <end position="582"/>
    </location>
</feature>
<evidence type="ECO:0000256" key="2">
    <source>
        <dbReference type="SAM" id="MobiDB-lite"/>
    </source>
</evidence>
<name>A0AAU9JEC7_9CILI</name>
<comment type="caution">
    <text evidence="3">The sequence shown here is derived from an EMBL/GenBank/DDBJ whole genome shotgun (WGS) entry which is preliminary data.</text>
</comment>
<gene>
    <name evidence="3" type="ORF">BSTOLATCC_MIC34151</name>
</gene>
<evidence type="ECO:0000256" key="1">
    <source>
        <dbReference type="SAM" id="Coils"/>
    </source>
</evidence>
<proteinExistence type="predicted"/>
<dbReference type="AlphaFoldDB" id="A0AAU9JEC7"/>
<reference evidence="3" key="1">
    <citation type="submission" date="2021-09" db="EMBL/GenBank/DDBJ databases">
        <authorList>
            <consortium name="AG Swart"/>
            <person name="Singh M."/>
            <person name="Singh A."/>
            <person name="Seah K."/>
            <person name="Emmerich C."/>
        </authorList>
    </citation>
    <scope>NUCLEOTIDE SEQUENCE</scope>
    <source>
        <strain evidence="3">ATCC30299</strain>
    </source>
</reference>
<feature type="compositionally biased region" description="Basic and acidic residues" evidence="2">
    <location>
        <begin position="567"/>
        <end position="582"/>
    </location>
</feature>
<dbReference type="Gene3D" id="6.10.250.1080">
    <property type="match status" value="1"/>
</dbReference>
<evidence type="ECO:0000313" key="3">
    <source>
        <dbReference type="EMBL" id="CAG9323502.1"/>
    </source>
</evidence>
<accession>A0AAU9JEC7</accession>
<sequence length="625" mass="72382">MGCCGCCAHQDYYDEIKELDEDLVDLKSIPKAATSSIPTPSPPSSDDIIRDYLSGFYQSMHTEQKSFSAFIHSFIEYLGNAGQYIHEIGINTKINQMRDSQGTDKMKKYMELRMEETDMEKRLIEQLVQVAERLHEIDNEKAEQLKDEFNLLFTLVDETNPLKSQIEVLKAKEDEYLSQKGMNLAQTALRFVNRIKLERELTSIKIQLVEKSQGTGVDLNKLREIEEVVEKAFKLSINNLQKVSEEITGKEYDKLEGIRKKISETYGFNAEGIMESIKHKTEAIFKMQAEVSNYLNENSVENKIKSLERKVKEIVENLENKRRVYLPVVQKAFGINEKYSPLSFNEEELKYNRGGYKSVSDLHIKITELLVAVSDQDNYLVKTVEGINEFHDKFSNVDAQLQDLIKQEIRDLSNTISLENSELRENLERIKTLASELEIDPSMNIIQYTLQISERMKIMDDIDTLRKHARDIYSRDSIKLKSSFNEMLNEMESKKSLAEAEQEQLQTKIKALEHSAEKDKELINKYTQMNSDQELEITKLKNSLSTLTVENQEFTDKISSLEEENESLEKNEKKMKKNLREKENEVREASEKIAVLEEEVGKLKVEIHSLKEALDKKESEVEVIE</sequence>
<keyword evidence="4" id="KW-1185">Reference proteome</keyword>
<feature type="coiled-coil region" evidence="1">
    <location>
        <begin position="297"/>
        <end position="324"/>
    </location>
</feature>
<dbReference type="Proteomes" id="UP001162131">
    <property type="component" value="Unassembled WGS sequence"/>
</dbReference>
<organism evidence="3 4">
    <name type="scientific">Blepharisma stoltei</name>
    <dbReference type="NCBI Taxonomy" id="1481888"/>
    <lineage>
        <taxon>Eukaryota</taxon>
        <taxon>Sar</taxon>
        <taxon>Alveolata</taxon>
        <taxon>Ciliophora</taxon>
        <taxon>Postciliodesmatophora</taxon>
        <taxon>Heterotrichea</taxon>
        <taxon>Heterotrichida</taxon>
        <taxon>Blepharismidae</taxon>
        <taxon>Blepharisma</taxon>
    </lineage>
</organism>
<evidence type="ECO:0000313" key="4">
    <source>
        <dbReference type="Proteomes" id="UP001162131"/>
    </source>
</evidence>
<keyword evidence="1" id="KW-0175">Coiled coil</keyword>
<protein>
    <submittedName>
        <fullName evidence="3">Uncharacterized protein</fullName>
    </submittedName>
</protein>
<feature type="coiled-coil region" evidence="1">
    <location>
        <begin position="120"/>
        <end position="148"/>
    </location>
</feature>
<dbReference type="EMBL" id="CAJZBQ010000034">
    <property type="protein sequence ID" value="CAG9323502.1"/>
    <property type="molecule type" value="Genomic_DNA"/>
</dbReference>